<gene>
    <name evidence="8 10" type="primary">bioC</name>
    <name evidence="10" type="ORF">H9625_11265</name>
</gene>
<keyword evidence="5 8" id="KW-0808">Transferase</keyword>
<organism evidence="10 11">
    <name type="scientific">Phocaeicola intestinalis</name>
    <dbReference type="NCBI Taxonomy" id="2762212"/>
    <lineage>
        <taxon>Bacteria</taxon>
        <taxon>Pseudomonadati</taxon>
        <taxon>Bacteroidota</taxon>
        <taxon>Bacteroidia</taxon>
        <taxon>Bacteroidales</taxon>
        <taxon>Bacteroidaceae</taxon>
        <taxon>Phocaeicola</taxon>
    </lineage>
</organism>
<dbReference type="SUPFAM" id="SSF53335">
    <property type="entry name" value="S-adenosyl-L-methionine-dependent methyltransferases"/>
    <property type="match status" value="1"/>
</dbReference>
<dbReference type="CDD" id="cd02440">
    <property type="entry name" value="AdoMet_MTases"/>
    <property type="match status" value="1"/>
</dbReference>
<keyword evidence="7 8" id="KW-0093">Biotin biosynthesis</keyword>
<evidence type="ECO:0000259" key="9">
    <source>
        <dbReference type="Pfam" id="PF08241"/>
    </source>
</evidence>
<dbReference type="PANTHER" id="PTHR43861">
    <property type="entry name" value="TRANS-ACONITATE 2-METHYLTRANSFERASE-RELATED"/>
    <property type="match status" value="1"/>
</dbReference>
<protein>
    <recommendedName>
        <fullName evidence="3 8">Malonyl-[acyl-carrier protein] O-methyltransferase</fullName>
        <shortName evidence="8">Malonyl-ACP O-methyltransferase</shortName>
        <ecNumber evidence="3 8">2.1.1.197</ecNumber>
    </recommendedName>
    <alternativeName>
        <fullName evidence="8">Biotin synthesis protein BioC</fullName>
    </alternativeName>
</protein>
<keyword evidence="11" id="KW-1185">Reference proteome</keyword>
<dbReference type="RefSeq" id="WP_191764396.1">
    <property type="nucleotide sequence ID" value="NZ_JACSPP010000036.1"/>
</dbReference>
<name>A0ABR8Y9W4_9BACT</name>
<evidence type="ECO:0000256" key="6">
    <source>
        <dbReference type="ARBA" id="ARBA00022691"/>
    </source>
</evidence>
<dbReference type="NCBIfam" id="TIGR02072">
    <property type="entry name" value="BioC"/>
    <property type="match status" value="1"/>
</dbReference>
<evidence type="ECO:0000256" key="5">
    <source>
        <dbReference type="ARBA" id="ARBA00022679"/>
    </source>
</evidence>
<evidence type="ECO:0000256" key="8">
    <source>
        <dbReference type="HAMAP-Rule" id="MF_00835"/>
    </source>
</evidence>
<comment type="catalytic activity">
    <reaction evidence="1 8">
        <text>malonyl-[ACP] + S-adenosyl-L-methionine = malonyl-[ACP] methyl ester + S-adenosyl-L-homocysteine</text>
        <dbReference type="Rhea" id="RHEA:17105"/>
        <dbReference type="Rhea" id="RHEA-COMP:9623"/>
        <dbReference type="Rhea" id="RHEA-COMP:9954"/>
        <dbReference type="ChEBI" id="CHEBI:57856"/>
        <dbReference type="ChEBI" id="CHEBI:59789"/>
        <dbReference type="ChEBI" id="CHEBI:78449"/>
        <dbReference type="ChEBI" id="CHEBI:78845"/>
        <dbReference type="EC" id="2.1.1.197"/>
    </reaction>
</comment>
<dbReference type="Gene3D" id="3.40.50.150">
    <property type="entry name" value="Vaccinia Virus protein VP39"/>
    <property type="match status" value="1"/>
</dbReference>
<dbReference type="InterPro" id="IPR013216">
    <property type="entry name" value="Methyltransf_11"/>
</dbReference>
<dbReference type="EMBL" id="JACSPP010000036">
    <property type="protein sequence ID" value="MBD8041002.1"/>
    <property type="molecule type" value="Genomic_DNA"/>
</dbReference>
<dbReference type="Proteomes" id="UP000620874">
    <property type="component" value="Unassembled WGS sequence"/>
</dbReference>
<reference evidence="10 11" key="1">
    <citation type="submission" date="2020-08" db="EMBL/GenBank/DDBJ databases">
        <title>A Genomic Blueprint of the Chicken Gut Microbiome.</title>
        <authorList>
            <person name="Gilroy R."/>
            <person name="Ravi A."/>
            <person name="Getino M."/>
            <person name="Pursley I."/>
            <person name="Horton D.L."/>
            <person name="Alikhan N.-F."/>
            <person name="Baker D."/>
            <person name="Gharbi K."/>
            <person name="Hall N."/>
            <person name="Watson M."/>
            <person name="Adriaenssens E.M."/>
            <person name="Foster-Nyarko E."/>
            <person name="Jarju S."/>
            <person name="Secka A."/>
            <person name="Antonio M."/>
            <person name="Oren A."/>
            <person name="Chaudhuri R."/>
            <person name="La Ragione R.M."/>
            <person name="Hildebrand F."/>
            <person name="Pallen M.J."/>
        </authorList>
    </citation>
    <scope>NUCLEOTIDE SEQUENCE [LARGE SCALE GENOMIC DNA]</scope>
    <source>
        <strain evidence="10 11">Sa1CVN1</strain>
    </source>
</reference>
<dbReference type="HAMAP" id="MF_00835">
    <property type="entry name" value="BioC"/>
    <property type="match status" value="1"/>
</dbReference>
<comment type="function">
    <text evidence="8">Converts the free carboxyl group of a malonyl-thioester to its methyl ester by transfer of a methyl group from S-adenosyl-L-methionine (SAM). It allows to synthesize pimeloyl-ACP via the fatty acid synthetic pathway.</text>
</comment>
<feature type="domain" description="Methyltransferase type 11" evidence="9">
    <location>
        <begin position="48"/>
        <end position="141"/>
    </location>
</feature>
<evidence type="ECO:0000256" key="7">
    <source>
        <dbReference type="ARBA" id="ARBA00022756"/>
    </source>
</evidence>
<keyword evidence="4 8" id="KW-0489">Methyltransferase</keyword>
<dbReference type="InterPro" id="IPR011814">
    <property type="entry name" value="BioC"/>
</dbReference>
<dbReference type="Pfam" id="PF08241">
    <property type="entry name" value="Methyltransf_11"/>
    <property type="match status" value="1"/>
</dbReference>
<keyword evidence="6 8" id="KW-0949">S-adenosyl-L-methionine</keyword>
<dbReference type="EC" id="2.1.1.197" evidence="3 8"/>
<comment type="pathway">
    <text evidence="2 8">Cofactor biosynthesis; biotin biosynthesis.</text>
</comment>
<evidence type="ECO:0000256" key="4">
    <source>
        <dbReference type="ARBA" id="ARBA00022603"/>
    </source>
</evidence>
<accession>A0ABR8Y9W4</accession>
<proteinExistence type="inferred from homology"/>
<dbReference type="InterPro" id="IPR029063">
    <property type="entry name" value="SAM-dependent_MTases_sf"/>
</dbReference>
<dbReference type="GO" id="GO:0102130">
    <property type="term" value="F:malonyl-CoA methyltransferase activity"/>
    <property type="evidence" value="ECO:0007669"/>
    <property type="project" value="UniProtKB-EC"/>
</dbReference>
<dbReference type="PANTHER" id="PTHR43861:SF1">
    <property type="entry name" value="TRANS-ACONITATE 2-METHYLTRANSFERASE"/>
    <property type="match status" value="1"/>
</dbReference>
<evidence type="ECO:0000313" key="11">
    <source>
        <dbReference type="Proteomes" id="UP000620874"/>
    </source>
</evidence>
<comment type="caution">
    <text evidence="10">The sequence shown here is derived from an EMBL/GenBank/DDBJ whole genome shotgun (WGS) entry which is preliminary data.</text>
</comment>
<comment type="similarity">
    <text evidence="8">Belongs to the methyltransferase superfamily.</text>
</comment>
<dbReference type="GO" id="GO:0032259">
    <property type="term" value="P:methylation"/>
    <property type="evidence" value="ECO:0007669"/>
    <property type="project" value="UniProtKB-KW"/>
</dbReference>
<evidence type="ECO:0000313" key="10">
    <source>
        <dbReference type="EMBL" id="MBD8041002.1"/>
    </source>
</evidence>
<evidence type="ECO:0000256" key="3">
    <source>
        <dbReference type="ARBA" id="ARBA00012327"/>
    </source>
</evidence>
<evidence type="ECO:0000256" key="1">
    <source>
        <dbReference type="ARBA" id="ARBA00000852"/>
    </source>
</evidence>
<sequence>MDKALIRHRFAKASGSYPRQAFVQRDIALRMADLIGRYVSPDSHRRVLEIGCGTGLFTRAYLHRWCPERLVLNDLCPEVEPYFADLLGGQVSFVAKDAEALDFPSGQNLIMSCSALQWFDAPERFLLGCRKLLSGRGYLAFSTFGPHNAEEIRALTDAGLPYRPLDELKVALSEAYHIVHASEACVQLSFPTPLDVLRHLKDTGVTGIRPCHWTREKLADFSMRYAGRYAAPDGTVPLTYHPIYIVCKMN</sequence>
<evidence type="ECO:0000256" key="2">
    <source>
        <dbReference type="ARBA" id="ARBA00004746"/>
    </source>
</evidence>